<accession>A0A162MPR5</accession>
<evidence type="ECO:0000256" key="3">
    <source>
        <dbReference type="ARBA" id="ARBA00022512"/>
    </source>
</evidence>
<organism evidence="14 15">
    <name type="scientific">Cordyceps fumosorosea (strain ARSEF 2679)</name>
    <name type="common">Isaria fumosorosea</name>
    <dbReference type="NCBI Taxonomy" id="1081104"/>
    <lineage>
        <taxon>Eukaryota</taxon>
        <taxon>Fungi</taxon>
        <taxon>Dikarya</taxon>
        <taxon>Ascomycota</taxon>
        <taxon>Pezizomycotina</taxon>
        <taxon>Sordariomycetes</taxon>
        <taxon>Hypocreomycetidae</taxon>
        <taxon>Hypocreales</taxon>
        <taxon>Cordycipitaceae</taxon>
        <taxon>Cordyceps</taxon>
    </lineage>
</organism>
<evidence type="ECO:0000313" key="15">
    <source>
        <dbReference type="Proteomes" id="UP000076744"/>
    </source>
</evidence>
<comment type="caution">
    <text evidence="14">The sequence shown here is derived from an EMBL/GenBank/DDBJ whole genome shotgun (WGS) entry which is preliminary data.</text>
</comment>
<feature type="compositionally biased region" description="Low complexity" evidence="13">
    <location>
        <begin position="249"/>
        <end position="285"/>
    </location>
</feature>
<evidence type="ECO:0000313" key="14">
    <source>
        <dbReference type="EMBL" id="OAA65000.1"/>
    </source>
</evidence>
<dbReference type="SUPFAM" id="SSF51445">
    <property type="entry name" value="(Trans)glycosidases"/>
    <property type="match status" value="1"/>
</dbReference>
<evidence type="ECO:0000256" key="1">
    <source>
        <dbReference type="ARBA" id="ARBA00004191"/>
    </source>
</evidence>
<name>A0A162MPR5_CORFA</name>
<dbReference type="GO" id="GO:0071555">
    <property type="term" value="P:cell wall organization"/>
    <property type="evidence" value="ECO:0007669"/>
    <property type="project" value="TreeGrafter"/>
</dbReference>
<dbReference type="PANTHER" id="PTHR16631">
    <property type="entry name" value="GLUCAN 1,3-BETA-GLUCOSIDASE"/>
    <property type="match status" value="1"/>
</dbReference>
<comment type="subcellular location">
    <subcellularLocation>
        <location evidence="1">Secreted</location>
        <location evidence="1">Cell wall</location>
    </subcellularLocation>
</comment>
<dbReference type="OrthoDB" id="4082933at2759"/>
<dbReference type="Proteomes" id="UP000076744">
    <property type="component" value="Unassembled WGS sequence"/>
</dbReference>
<dbReference type="GO" id="GO:0042973">
    <property type="term" value="F:glucan endo-1,3-beta-D-glucosidase activity"/>
    <property type="evidence" value="ECO:0007669"/>
    <property type="project" value="TreeGrafter"/>
</dbReference>
<dbReference type="AlphaFoldDB" id="A0A162MPR5"/>
<gene>
    <name evidence="14" type="ORF">ISF_04410</name>
</gene>
<evidence type="ECO:0000256" key="11">
    <source>
        <dbReference type="ARBA" id="ARBA00041516"/>
    </source>
</evidence>
<proteinExistence type="inferred from homology"/>
<dbReference type="Gene3D" id="3.20.20.80">
    <property type="entry name" value="Glycosidases"/>
    <property type="match status" value="1"/>
</dbReference>
<dbReference type="STRING" id="1081104.A0A162MPR5"/>
<evidence type="ECO:0000256" key="6">
    <source>
        <dbReference type="ARBA" id="ARBA00022801"/>
    </source>
</evidence>
<evidence type="ECO:0000256" key="13">
    <source>
        <dbReference type="SAM" id="MobiDB-lite"/>
    </source>
</evidence>
<sequence length="566" mass="58169">MKATFFAAAAAMAGAASAANHRHAHQMFAKRGHAASTGFPLAPTGEVCLPGCTTIWKTITGEATLVPVTVTTVTSTSTNTSTVRITPSPTSVSVPVQTTTVVVVPTPEVQRCPTPGTYTFPATTLTVTDTTTVCGATTTKVPSGTHTVGGVTTVVTTQTTVTCPVATVVTSGGVTTSTIRMTEYVCPTAGTYTIGAHTTACQTETVIVYPTPTTIAPGTYTKPQVVVTATETDYVTVCPYTSSGLPTATPTPVAVSTPVPAPASSSAAPSPAAPSSASPSAAAPSPSAPAPGSSKTEVKGTNDHYAITYGPYVGSTGACKSKAQVEIDIASIKAAGFQAVRIYGTDCDTLVNVVPACVKQGLQVIAGIFVKPGQQCSINTPDVKKQVDDLIAMNNWDVIRLLVVSNESIMNGVCSASALVQLIKDVKSACPGYQGPVTVAETLNIWQQQEVADALCPLVDVVGANIHAIFNPNVDASGAGDFVKKQMDILKGICNKNVINLETGWKNNGPCNGKACPGADDQKKAISSIRKTCGDASVFFSFDDEGWKPAADQAWGLTAVFNLAQQ</sequence>
<evidence type="ECO:0000256" key="7">
    <source>
        <dbReference type="ARBA" id="ARBA00023295"/>
    </source>
</evidence>
<evidence type="ECO:0000256" key="12">
    <source>
        <dbReference type="ARBA" id="ARBA00042762"/>
    </source>
</evidence>
<evidence type="ECO:0000256" key="2">
    <source>
        <dbReference type="ARBA" id="ARBA00008773"/>
    </source>
</evidence>
<keyword evidence="7" id="KW-0326">Glycosidase</keyword>
<comment type="similarity">
    <text evidence="2">Belongs to the glycosyl hydrolase 17 family.</text>
</comment>
<dbReference type="GeneID" id="30020702"/>
<evidence type="ECO:0000256" key="9">
    <source>
        <dbReference type="ARBA" id="ARBA00039284"/>
    </source>
</evidence>
<dbReference type="InterPro" id="IPR017853">
    <property type="entry name" value="GH"/>
</dbReference>
<dbReference type="RefSeq" id="XP_018704972.1">
    <property type="nucleotide sequence ID" value="XM_018848016.1"/>
</dbReference>
<evidence type="ECO:0000256" key="5">
    <source>
        <dbReference type="ARBA" id="ARBA00022729"/>
    </source>
</evidence>
<evidence type="ECO:0000256" key="4">
    <source>
        <dbReference type="ARBA" id="ARBA00022525"/>
    </source>
</evidence>
<dbReference type="PANTHER" id="PTHR16631:SF24">
    <property type="entry name" value="FAMILY 17 GLUCOSIDASE SCW11-RELATED"/>
    <property type="match status" value="1"/>
</dbReference>
<feature type="region of interest" description="Disordered" evidence="13">
    <location>
        <begin position="249"/>
        <end position="299"/>
    </location>
</feature>
<comment type="function">
    <text evidence="8">Beta-glucosidases are one of a number of cellulolytic enzymes involved in the degradation of cellulosic biomass. Catalyzes the last step releasing glucose from the inhibitory cellobiose.</text>
</comment>
<dbReference type="InterPro" id="IPR050732">
    <property type="entry name" value="Beta-glucan_modifiers"/>
</dbReference>
<dbReference type="EMBL" id="AZHB01000009">
    <property type="protein sequence ID" value="OAA65000.1"/>
    <property type="molecule type" value="Genomic_DNA"/>
</dbReference>
<keyword evidence="6 14" id="KW-0378">Hydrolase</keyword>
<evidence type="ECO:0000256" key="8">
    <source>
        <dbReference type="ARBA" id="ARBA00024983"/>
    </source>
</evidence>
<dbReference type="GO" id="GO:0005576">
    <property type="term" value="C:extracellular region"/>
    <property type="evidence" value="ECO:0007669"/>
    <property type="project" value="TreeGrafter"/>
</dbReference>
<protein>
    <recommendedName>
        <fullName evidence="9">Probable beta-glucosidase btgE</fullName>
    </recommendedName>
    <alternativeName>
        <fullName evidence="10">Beta-D-glucoside glucohydrolase btgE</fullName>
    </alternativeName>
    <alternativeName>
        <fullName evidence="12">Cellobiase btgE</fullName>
    </alternativeName>
    <alternativeName>
        <fullName evidence="11">Gentiobiase btgE</fullName>
    </alternativeName>
</protein>
<keyword evidence="15" id="KW-1185">Reference proteome</keyword>
<dbReference type="GO" id="GO:0009277">
    <property type="term" value="C:fungal-type cell wall"/>
    <property type="evidence" value="ECO:0007669"/>
    <property type="project" value="TreeGrafter"/>
</dbReference>
<reference evidence="14 15" key="1">
    <citation type="journal article" date="2016" name="Genome Biol. Evol.">
        <title>Divergent and convergent evolution of fungal pathogenicity.</title>
        <authorList>
            <person name="Shang Y."/>
            <person name="Xiao G."/>
            <person name="Zheng P."/>
            <person name="Cen K."/>
            <person name="Zhan S."/>
            <person name="Wang C."/>
        </authorList>
    </citation>
    <scope>NUCLEOTIDE SEQUENCE [LARGE SCALE GENOMIC DNA]</scope>
    <source>
        <strain evidence="14 15">ARSEF 2679</strain>
    </source>
</reference>
<keyword evidence="5" id="KW-0732">Signal</keyword>
<evidence type="ECO:0000256" key="10">
    <source>
        <dbReference type="ARBA" id="ARBA00041495"/>
    </source>
</evidence>
<keyword evidence="3" id="KW-0134">Cell wall</keyword>
<keyword evidence="4" id="KW-0964">Secreted</keyword>
<dbReference type="GO" id="GO:0009986">
    <property type="term" value="C:cell surface"/>
    <property type="evidence" value="ECO:0007669"/>
    <property type="project" value="TreeGrafter"/>
</dbReference>